<gene>
    <name evidence="18" type="ORF">THAOC_37569</name>
</gene>
<dbReference type="OrthoDB" id="6612291at2759"/>
<comment type="subcellular location">
    <subcellularLocation>
        <location evidence="1">Membrane</location>
        <topology evidence="1">Multi-pass membrane protein</topology>
    </subcellularLocation>
</comment>
<feature type="transmembrane region" description="Helical" evidence="16">
    <location>
        <begin position="286"/>
        <end position="308"/>
    </location>
</feature>
<keyword evidence="6 16" id="KW-0472">Membrane</keyword>
<dbReference type="Proteomes" id="UP000266841">
    <property type="component" value="Unassembled WGS sequence"/>
</dbReference>
<protein>
    <recommendedName>
        <fullName evidence="13">Hexose transporter 1</fullName>
    </recommendedName>
</protein>
<reference evidence="18 19" key="1">
    <citation type="journal article" date="2012" name="Genome Biol.">
        <title>Genome and low-iron response of an oceanic diatom adapted to chronic iron limitation.</title>
        <authorList>
            <person name="Lommer M."/>
            <person name="Specht M."/>
            <person name="Roy A.S."/>
            <person name="Kraemer L."/>
            <person name="Andreson R."/>
            <person name="Gutowska M.A."/>
            <person name="Wolf J."/>
            <person name="Bergner S.V."/>
            <person name="Schilhabel M.B."/>
            <person name="Klostermeier U.C."/>
            <person name="Beiko R.G."/>
            <person name="Rosenstiel P."/>
            <person name="Hippler M."/>
            <person name="Laroche J."/>
        </authorList>
    </citation>
    <scope>NUCLEOTIDE SEQUENCE [LARGE SCALE GENOMIC DNA]</scope>
    <source>
        <strain evidence="18 19">CCMP1005</strain>
    </source>
</reference>
<proteinExistence type="inferred from homology"/>
<feature type="compositionally biased region" description="Low complexity" evidence="15">
    <location>
        <begin position="14"/>
        <end position="27"/>
    </location>
</feature>
<organism evidence="18 19">
    <name type="scientific">Thalassiosira oceanica</name>
    <name type="common">Marine diatom</name>
    <dbReference type="NCBI Taxonomy" id="159749"/>
    <lineage>
        <taxon>Eukaryota</taxon>
        <taxon>Sar</taxon>
        <taxon>Stramenopiles</taxon>
        <taxon>Ochrophyta</taxon>
        <taxon>Bacillariophyta</taxon>
        <taxon>Coscinodiscophyceae</taxon>
        <taxon>Thalassiosirophycidae</taxon>
        <taxon>Thalassiosirales</taxon>
        <taxon>Thalassiosiraceae</taxon>
        <taxon>Thalassiosira</taxon>
    </lineage>
</organism>
<dbReference type="InterPro" id="IPR045263">
    <property type="entry name" value="GLUT"/>
</dbReference>
<evidence type="ECO:0000256" key="1">
    <source>
        <dbReference type="ARBA" id="ARBA00004141"/>
    </source>
</evidence>
<feature type="transmembrane region" description="Helical" evidence="16">
    <location>
        <begin position="187"/>
        <end position="209"/>
    </location>
</feature>
<feature type="transmembrane region" description="Helical" evidence="16">
    <location>
        <begin position="348"/>
        <end position="370"/>
    </location>
</feature>
<feature type="domain" description="Major facilitator superfamily (MFS) profile" evidence="17">
    <location>
        <begin position="197"/>
        <end position="627"/>
    </location>
</feature>
<keyword evidence="5 16" id="KW-1133">Transmembrane helix</keyword>
<evidence type="ECO:0000256" key="9">
    <source>
        <dbReference type="ARBA" id="ARBA00044656"/>
    </source>
</evidence>
<evidence type="ECO:0000256" key="6">
    <source>
        <dbReference type="ARBA" id="ARBA00023136"/>
    </source>
</evidence>
<name>K0R5R1_THAOC</name>
<dbReference type="PANTHER" id="PTHR23503:SF8">
    <property type="entry name" value="FACILITATED GLUCOSE TRANSPORTER PROTEIN 1"/>
    <property type="match status" value="1"/>
</dbReference>
<comment type="catalytic activity">
    <reaction evidence="7">
        <text>D-galactose(in) = D-galactose(out)</text>
        <dbReference type="Rhea" id="RHEA:34915"/>
        <dbReference type="ChEBI" id="CHEBI:4139"/>
    </reaction>
    <physiologicalReaction direction="right-to-left" evidence="7">
        <dbReference type="Rhea" id="RHEA:34917"/>
    </physiologicalReaction>
</comment>
<evidence type="ECO:0000256" key="3">
    <source>
        <dbReference type="ARBA" id="ARBA00022448"/>
    </source>
</evidence>
<sequence>MDERAALLPDAATRSRAGSSGSISRISRFGDDVESEGIKPSGDSISNIPQLLVPWHKRSISAQVERPGEIGHRKTATDIGGYRSTQAGSHQRARSFVEFPDGRVSDLTPLEMGRQELYEDIPFVAVSGLQKKEHSLSVAFSSFASAIDVLEQEKHLASTGRGMKPEEKEKRLSQMSLLLLDELEADAITVTTPLIFAVLIASLLMFNAGYNISVMNAPEPYVFPGHSTLSWSIANGSAFCVGGPVGASLAGKWADDRGRRGALLLATWLFIIGGIIQSLAPSMLVITVTRVIIGLASAASTVLVPIYLGELAPPNLRGIIGTMTQFALVLGILFADIVGFPLANEKTWRWMFFLTTVIASLQLLLTPFLLESPRWLLGRNPKSWKARFIIKKLRGFRYDEEVETEVEFFLSAAKTQSIDGDSSRSQGKDKSNPVNEMFADKSVRLLVVSTLVLQAGQQLGGINAVFYYSGLFFDGIVDNPLVGTTIIGFINVLATFVALLLMDKCGRRTLIMWSAGGMFLSCIVIVMSLLGYFSSNYVALLGVGCYVSFFAIGLGPIPFLIIAEMFDGKYVTSAMSVSQQVNWSCNFLVGLLFPYLNKNLGAYSFAPFAVVLLFVFAYAWALLPETAGTTPAELQTQLIEKNKNNV</sequence>
<comment type="catalytic activity">
    <reaction evidence="11">
        <text>D-glucosamine(out) = D-glucosamine(in)</text>
        <dbReference type="Rhea" id="RHEA:78423"/>
        <dbReference type="ChEBI" id="CHEBI:58723"/>
    </reaction>
    <physiologicalReaction direction="left-to-right" evidence="11">
        <dbReference type="Rhea" id="RHEA:78424"/>
    </physiologicalReaction>
</comment>
<evidence type="ECO:0000256" key="15">
    <source>
        <dbReference type="SAM" id="MobiDB-lite"/>
    </source>
</evidence>
<feature type="transmembrane region" description="Helical" evidence="16">
    <location>
        <begin position="229"/>
        <end position="250"/>
    </location>
</feature>
<feature type="region of interest" description="Disordered" evidence="15">
    <location>
        <begin position="1"/>
        <end position="41"/>
    </location>
</feature>
<dbReference type="NCBIfam" id="TIGR00879">
    <property type="entry name" value="SP"/>
    <property type="match status" value="1"/>
</dbReference>
<evidence type="ECO:0000256" key="12">
    <source>
        <dbReference type="ARBA" id="ARBA00044710"/>
    </source>
</evidence>
<dbReference type="OMA" id="VMVVFAC"/>
<feature type="transmembrane region" description="Helical" evidence="16">
    <location>
        <begin position="320"/>
        <end position="342"/>
    </location>
</feature>
<comment type="caution">
    <text evidence="18">The sequence shown here is derived from an EMBL/GenBank/DDBJ whole genome shotgun (WGS) entry which is preliminary data.</text>
</comment>
<feature type="transmembrane region" description="Helical" evidence="16">
    <location>
        <begin position="602"/>
        <end position="623"/>
    </location>
</feature>
<dbReference type="Pfam" id="PF00083">
    <property type="entry name" value="Sugar_tr"/>
    <property type="match status" value="1"/>
</dbReference>
<dbReference type="AlphaFoldDB" id="K0R5R1"/>
<dbReference type="InterPro" id="IPR005828">
    <property type="entry name" value="MFS_sugar_transport-like"/>
</dbReference>
<evidence type="ECO:0000256" key="13">
    <source>
        <dbReference type="ARBA" id="ARBA00044780"/>
    </source>
</evidence>
<dbReference type="GO" id="GO:0016020">
    <property type="term" value="C:membrane"/>
    <property type="evidence" value="ECO:0007669"/>
    <property type="project" value="UniProtKB-SubCell"/>
</dbReference>
<dbReference type="EMBL" id="AGNL01050428">
    <property type="protein sequence ID" value="EJK43941.1"/>
    <property type="molecule type" value="Genomic_DNA"/>
</dbReference>
<dbReference type="InterPro" id="IPR020846">
    <property type="entry name" value="MFS_dom"/>
</dbReference>
<evidence type="ECO:0000256" key="10">
    <source>
        <dbReference type="ARBA" id="ARBA00044662"/>
    </source>
</evidence>
<feature type="transmembrane region" description="Helical" evidence="16">
    <location>
        <begin position="510"/>
        <end position="533"/>
    </location>
</feature>
<comment type="catalytic activity">
    <reaction evidence="9">
        <text>D-xylose(out) = D-xylose(in)</text>
        <dbReference type="Rhea" id="RHEA:78427"/>
        <dbReference type="ChEBI" id="CHEBI:53455"/>
    </reaction>
    <physiologicalReaction direction="left-to-right" evidence="9">
        <dbReference type="Rhea" id="RHEA:78428"/>
    </physiologicalReaction>
</comment>
<comment type="catalytic activity">
    <reaction evidence="8">
        <text>D-glucose(out) = D-glucose(in)</text>
        <dbReference type="Rhea" id="RHEA:60376"/>
        <dbReference type="ChEBI" id="CHEBI:4167"/>
    </reaction>
    <physiologicalReaction direction="left-to-right" evidence="8">
        <dbReference type="Rhea" id="RHEA:60377"/>
    </physiologicalReaction>
</comment>
<evidence type="ECO:0000256" key="11">
    <source>
        <dbReference type="ARBA" id="ARBA00044668"/>
    </source>
</evidence>
<evidence type="ECO:0000259" key="17">
    <source>
        <dbReference type="PROSITE" id="PS50850"/>
    </source>
</evidence>
<comment type="similarity">
    <text evidence="14">Belongs to the major facilitator superfamily. Sugar transporter (TC 2.A.1.1) family.</text>
</comment>
<comment type="subunit">
    <text evidence="2">Homodimer.</text>
</comment>
<evidence type="ECO:0000256" key="5">
    <source>
        <dbReference type="ARBA" id="ARBA00022989"/>
    </source>
</evidence>
<evidence type="ECO:0000256" key="14">
    <source>
        <dbReference type="RuleBase" id="RU003346"/>
    </source>
</evidence>
<feature type="transmembrane region" description="Helical" evidence="16">
    <location>
        <begin position="445"/>
        <end position="469"/>
    </location>
</feature>
<dbReference type="InterPro" id="IPR036259">
    <property type="entry name" value="MFS_trans_sf"/>
</dbReference>
<dbReference type="eggNOG" id="KOG0569">
    <property type="taxonomic scope" value="Eukaryota"/>
</dbReference>
<evidence type="ECO:0000256" key="7">
    <source>
        <dbReference type="ARBA" id="ARBA00044637"/>
    </source>
</evidence>
<feature type="transmembrane region" description="Helical" evidence="16">
    <location>
        <begin position="262"/>
        <end position="280"/>
    </location>
</feature>
<dbReference type="Gene3D" id="1.20.1250.20">
    <property type="entry name" value="MFS general substrate transporter like domains"/>
    <property type="match status" value="1"/>
</dbReference>
<evidence type="ECO:0000313" key="18">
    <source>
        <dbReference type="EMBL" id="EJK43941.1"/>
    </source>
</evidence>
<feature type="region of interest" description="Disordered" evidence="15">
    <location>
        <begin position="69"/>
        <end position="92"/>
    </location>
</feature>
<evidence type="ECO:0000256" key="16">
    <source>
        <dbReference type="SAM" id="Phobius"/>
    </source>
</evidence>
<keyword evidence="3 14" id="KW-0813">Transport</keyword>
<feature type="transmembrane region" description="Helical" evidence="16">
    <location>
        <begin position="539"/>
        <end position="562"/>
    </location>
</feature>
<dbReference type="SUPFAM" id="SSF103473">
    <property type="entry name" value="MFS general substrate transporter"/>
    <property type="match status" value="1"/>
</dbReference>
<evidence type="ECO:0000256" key="2">
    <source>
        <dbReference type="ARBA" id="ARBA00011738"/>
    </source>
</evidence>
<dbReference type="InterPro" id="IPR003663">
    <property type="entry name" value="Sugar/inositol_transpt"/>
</dbReference>
<dbReference type="GO" id="GO:0015149">
    <property type="term" value="F:hexose transmembrane transporter activity"/>
    <property type="evidence" value="ECO:0007669"/>
    <property type="project" value="TreeGrafter"/>
</dbReference>
<evidence type="ECO:0000313" key="19">
    <source>
        <dbReference type="Proteomes" id="UP000266841"/>
    </source>
</evidence>
<comment type="catalytic activity">
    <reaction evidence="10">
        <text>D-mannose(out) = D-mannose(in)</text>
        <dbReference type="Rhea" id="RHEA:78391"/>
        <dbReference type="ChEBI" id="CHEBI:4208"/>
    </reaction>
    <physiologicalReaction direction="left-to-right" evidence="10">
        <dbReference type="Rhea" id="RHEA:78392"/>
    </physiologicalReaction>
</comment>
<keyword evidence="19" id="KW-1185">Reference proteome</keyword>
<comment type="catalytic activity">
    <reaction evidence="12">
        <text>D-fructose(out) = D-fructose(in)</text>
        <dbReference type="Rhea" id="RHEA:60372"/>
        <dbReference type="ChEBI" id="CHEBI:37721"/>
    </reaction>
    <physiologicalReaction direction="left-to-right" evidence="12">
        <dbReference type="Rhea" id="RHEA:60373"/>
    </physiologicalReaction>
</comment>
<dbReference type="PROSITE" id="PS50850">
    <property type="entry name" value="MFS"/>
    <property type="match status" value="1"/>
</dbReference>
<accession>K0R5R1</accession>
<keyword evidence="4 16" id="KW-0812">Transmembrane</keyword>
<dbReference type="PANTHER" id="PTHR23503">
    <property type="entry name" value="SOLUTE CARRIER FAMILY 2"/>
    <property type="match status" value="1"/>
</dbReference>
<evidence type="ECO:0000256" key="4">
    <source>
        <dbReference type="ARBA" id="ARBA00022692"/>
    </source>
</evidence>
<dbReference type="PRINTS" id="PR00171">
    <property type="entry name" value="SUGRTRNSPORT"/>
</dbReference>
<evidence type="ECO:0000256" key="8">
    <source>
        <dbReference type="ARBA" id="ARBA00044648"/>
    </source>
</evidence>
<feature type="transmembrane region" description="Helical" evidence="16">
    <location>
        <begin position="481"/>
        <end position="501"/>
    </location>
</feature>